<dbReference type="EMBL" id="FNRA01000016">
    <property type="protein sequence ID" value="SEB20141.1"/>
    <property type="molecule type" value="Genomic_DNA"/>
</dbReference>
<dbReference type="AlphaFoldDB" id="A0A1H4HER2"/>
<evidence type="ECO:0000313" key="1">
    <source>
        <dbReference type="EMBL" id="SEB20141.1"/>
    </source>
</evidence>
<dbReference type="OrthoDB" id="943693at2"/>
<dbReference type="RefSeq" id="WP_090559890.1">
    <property type="nucleotide sequence ID" value="NZ_FNRA01000016.1"/>
</dbReference>
<name>A0A1H4HER2_9SPHI</name>
<gene>
    <name evidence="1" type="ORF">SAMN05443550_11647</name>
</gene>
<accession>A0A1H4HER2</accession>
<keyword evidence="2" id="KW-1185">Reference proteome</keyword>
<dbReference type="STRING" id="425514.SAMN05443550_11647"/>
<proteinExistence type="predicted"/>
<protein>
    <submittedName>
        <fullName evidence="1">Uncharacterized protein</fullName>
    </submittedName>
</protein>
<sequence length="283" mass="31988">MGLKIAGWQENLITCLKLKGIIAAPVVSGKALLLNFEDSGQLVLNLIPAENNFQPQELPDLQHAYQADGIQLVQLWEDIWMTRPSQVLSRICSMLGKNSPVHGRKTQIISLNQTEADRFFDQYHLQSSATARYKYGLTLDGRLLAAASFSGKRKMTRKQDSYTSVELIRFATTEGITVQGGLSKLIRHLIKTISPNDVMTYTDLDWSYGKGYAKLGFELVDTSAPAEIWLNKKDMSRCFPHRLPEEIKAVLHTLDPSEETAYLNSLQYIRIFNTGNLKYILYL</sequence>
<evidence type="ECO:0000313" key="2">
    <source>
        <dbReference type="Proteomes" id="UP000198850"/>
    </source>
</evidence>
<reference evidence="1 2" key="1">
    <citation type="submission" date="2016-10" db="EMBL/GenBank/DDBJ databases">
        <authorList>
            <person name="de Groot N.N."/>
        </authorList>
    </citation>
    <scope>NUCLEOTIDE SEQUENCE [LARGE SCALE GENOMIC DNA]</scope>
    <source>
        <strain evidence="1 2">DSM 19033</strain>
    </source>
</reference>
<dbReference type="Proteomes" id="UP000198850">
    <property type="component" value="Unassembled WGS sequence"/>
</dbReference>
<organism evidence="1 2">
    <name type="scientific">Pedobacter hartonius</name>
    <dbReference type="NCBI Taxonomy" id="425514"/>
    <lineage>
        <taxon>Bacteria</taxon>
        <taxon>Pseudomonadati</taxon>
        <taxon>Bacteroidota</taxon>
        <taxon>Sphingobacteriia</taxon>
        <taxon>Sphingobacteriales</taxon>
        <taxon>Sphingobacteriaceae</taxon>
        <taxon>Pedobacter</taxon>
    </lineage>
</organism>